<feature type="chain" id="PRO_5035966116" description="S-protein homolog" evidence="6">
    <location>
        <begin position="26"/>
        <end position="165"/>
    </location>
</feature>
<gene>
    <name evidence="7" type="ORF">ISN45_Aa05g024600</name>
</gene>
<evidence type="ECO:0000256" key="4">
    <source>
        <dbReference type="ARBA" id="ARBA00022525"/>
    </source>
</evidence>
<evidence type="ECO:0000256" key="2">
    <source>
        <dbReference type="ARBA" id="ARBA00005581"/>
    </source>
</evidence>
<keyword evidence="8" id="KW-1185">Reference proteome</keyword>
<reference evidence="7 8" key="1">
    <citation type="submission" date="2020-12" db="EMBL/GenBank/DDBJ databases">
        <title>Concerted genomic and epigenomic changes stabilize Arabidopsis allopolyploids.</title>
        <authorList>
            <person name="Chen Z."/>
        </authorList>
    </citation>
    <scope>NUCLEOTIDE SEQUENCE [LARGE SCALE GENOMIC DNA]</scope>
    <source>
        <strain evidence="7">Allo738</strain>
        <tissue evidence="7">Leaf</tissue>
    </source>
</reference>
<evidence type="ECO:0000256" key="3">
    <source>
        <dbReference type="ARBA" id="ARBA00022471"/>
    </source>
</evidence>
<evidence type="ECO:0000313" key="8">
    <source>
        <dbReference type="Proteomes" id="UP000694240"/>
    </source>
</evidence>
<dbReference type="EMBL" id="JAEFBK010000010">
    <property type="protein sequence ID" value="KAG7560997.1"/>
    <property type="molecule type" value="Genomic_DNA"/>
</dbReference>
<sequence>MSFINKPHVILLFIFSSTFILFVPALDLSNVPAESPTSDQDGFLPLAGKHVVICNKVKNRESLNVHCRSSEDDLGLIHIPWNHTWGFRFHVNIWKSTKFRCHFTWLGGGSHYFTIFKVSRDDSIIGYPVYKECIWEVGKDDKNPICRVSRDKAILPHCFQWEEGP</sequence>
<dbReference type="Proteomes" id="UP000694240">
    <property type="component" value="Chromosome 10"/>
</dbReference>
<dbReference type="Pfam" id="PF05938">
    <property type="entry name" value="Self-incomp_S1"/>
    <property type="match status" value="1"/>
</dbReference>
<comment type="subcellular location">
    <subcellularLocation>
        <location evidence="1 6">Secreted</location>
    </subcellularLocation>
</comment>
<name>A0A8T1ZNJ0_9BRAS</name>
<evidence type="ECO:0000256" key="6">
    <source>
        <dbReference type="RuleBase" id="RU367044"/>
    </source>
</evidence>
<evidence type="ECO:0000256" key="5">
    <source>
        <dbReference type="ARBA" id="ARBA00022729"/>
    </source>
</evidence>
<protein>
    <recommendedName>
        <fullName evidence="6">S-protein homolog</fullName>
    </recommendedName>
</protein>
<evidence type="ECO:0000313" key="7">
    <source>
        <dbReference type="EMBL" id="KAG7560997.1"/>
    </source>
</evidence>
<evidence type="ECO:0000256" key="1">
    <source>
        <dbReference type="ARBA" id="ARBA00004613"/>
    </source>
</evidence>
<accession>A0A8T1ZNJ0</accession>
<keyword evidence="3 6" id="KW-0713">Self-incompatibility</keyword>
<comment type="caution">
    <text evidence="7">The sequence shown here is derived from an EMBL/GenBank/DDBJ whole genome shotgun (WGS) entry which is preliminary data.</text>
</comment>
<dbReference type="AlphaFoldDB" id="A0A8T1ZNJ0"/>
<organism evidence="7 8">
    <name type="scientific">Arabidopsis thaliana x Arabidopsis arenosa</name>
    <dbReference type="NCBI Taxonomy" id="1240361"/>
    <lineage>
        <taxon>Eukaryota</taxon>
        <taxon>Viridiplantae</taxon>
        <taxon>Streptophyta</taxon>
        <taxon>Embryophyta</taxon>
        <taxon>Tracheophyta</taxon>
        <taxon>Spermatophyta</taxon>
        <taxon>Magnoliopsida</taxon>
        <taxon>eudicotyledons</taxon>
        <taxon>Gunneridae</taxon>
        <taxon>Pentapetalae</taxon>
        <taxon>rosids</taxon>
        <taxon>malvids</taxon>
        <taxon>Brassicales</taxon>
        <taxon>Brassicaceae</taxon>
        <taxon>Camelineae</taxon>
        <taxon>Arabidopsis</taxon>
    </lineage>
</organism>
<proteinExistence type="inferred from homology"/>
<comment type="similarity">
    <text evidence="2 6">Belongs to the plant self-incompatibility (S1) protein family.</text>
</comment>
<keyword evidence="5 6" id="KW-0732">Signal</keyword>
<dbReference type="InterPro" id="IPR010264">
    <property type="entry name" value="Self-incomp_S1"/>
</dbReference>
<dbReference type="PANTHER" id="PTHR31232">
    <property type="match status" value="1"/>
</dbReference>
<dbReference type="GO" id="GO:0005576">
    <property type="term" value="C:extracellular region"/>
    <property type="evidence" value="ECO:0007669"/>
    <property type="project" value="UniProtKB-SubCell"/>
</dbReference>
<dbReference type="GO" id="GO:0060320">
    <property type="term" value="P:rejection of self pollen"/>
    <property type="evidence" value="ECO:0007669"/>
    <property type="project" value="UniProtKB-KW"/>
</dbReference>
<feature type="signal peptide" evidence="6">
    <location>
        <begin position="1"/>
        <end position="25"/>
    </location>
</feature>
<keyword evidence="4 6" id="KW-0964">Secreted</keyword>
<dbReference type="PANTHER" id="PTHR31232:SF133">
    <property type="entry name" value="S-PROTEIN HOMOLOG"/>
    <property type="match status" value="1"/>
</dbReference>